<gene>
    <name evidence="1" type="ORF">MLD38_033788</name>
</gene>
<keyword evidence="2" id="KW-1185">Reference proteome</keyword>
<dbReference type="Proteomes" id="UP001057402">
    <property type="component" value="Chromosome 10"/>
</dbReference>
<proteinExistence type="predicted"/>
<dbReference type="EMBL" id="CM042889">
    <property type="protein sequence ID" value="KAI4320292.1"/>
    <property type="molecule type" value="Genomic_DNA"/>
</dbReference>
<sequence>MSSRSNPSTRKNQGRGGCLGDVHELRLVFDQYDKNKDGRISCDELCEVLSSLGGVSPEAARREADTAMEEIDKDGDGYIDIDEFTDLILSSKGCHGEGSEEELRDAFDLYDLDGNGVITASELHSVMRKLGHKCTLSDCRKMIGLVDRDGDGNVNFEEFKTMMTANCNA</sequence>
<protein>
    <submittedName>
        <fullName evidence="1">Uncharacterized protein</fullName>
    </submittedName>
</protein>
<accession>A0ACB9M7V4</accession>
<reference evidence="2" key="1">
    <citation type="journal article" date="2023" name="Front. Plant Sci.">
        <title>Chromosomal-level genome assembly of Melastoma candidum provides insights into trichome evolution.</title>
        <authorList>
            <person name="Zhong Y."/>
            <person name="Wu W."/>
            <person name="Sun C."/>
            <person name="Zou P."/>
            <person name="Liu Y."/>
            <person name="Dai S."/>
            <person name="Zhou R."/>
        </authorList>
    </citation>
    <scope>NUCLEOTIDE SEQUENCE [LARGE SCALE GENOMIC DNA]</scope>
</reference>
<evidence type="ECO:0000313" key="2">
    <source>
        <dbReference type="Proteomes" id="UP001057402"/>
    </source>
</evidence>
<comment type="caution">
    <text evidence="1">The sequence shown here is derived from an EMBL/GenBank/DDBJ whole genome shotgun (WGS) entry which is preliminary data.</text>
</comment>
<evidence type="ECO:0000313" key="1">
    <source>
        <dbReference type="EMBL" id="KAI4320292.1"/>
    </source>
</evidence>
<organism evidence="1 2">
    <name type="scientific">Melastoma candidum</name>
    <dbReference type="NCBI Taxonomy" id="119954"/>
    <lineage>
        <taxon>Eukaryota</taxon>
        <taxon>Viridiplantae</taxon>
        <taxon>Streptophyta</taxon>
        <taxon>Embryophyta</taxon>
        <taxon>Tracheophyta</taxon>
        <taxon>Spermatophyta</taxon>
        <taxon>Magnoliopsida</taxon>
        <taxon>eudicotyledons</taxon>
        <taxon>Gunneridae</taxon>
        <taxon>Pentapetalae</taxon>
        <taxon>rosids</taxon>
        <taxon>malvids</taxon>
        <taxon>Myrtales</taxon>
        <taxon>Melastomataceae</taxon>
        <taxon>Melastomatoideae</taxon>
        <taxon>Melastomateae</taxon>
        <taxon>Melastoma</taxon>
    </lineage>
</organism>
<name>A0ACB9M7V4_9MYRT</name>